<dbReference type="KEGG" id="mmab:HQ865_11550"/>
<dbReference type="Pfam" id="PF11042">
    <property type="entry name" value="DUF2750"/>
    <property type="match status" value="1"/>
</dbReference>
<sequence>MNSSKVQNILNMRPEERYHYFIRKIGDFEEVWGLYDNGWATSKDNLGNIVLPFWPEQGFAELCVAGTWKSYIPKSISLSDFMDKWLHGMDKDGTLVGVFPIPDGKGIVLSASKIRSDIENELDQY</sequence>
<keyword evidence="2" id="KW-1185">Reference proteome</keyword>
<proteinExistence type="predicted"/>
<evidence type="ECO:0000313" key="1">
    <source>
        <dbReference type="EMBL" id="QKJ33135.1"/>
    </source>
</evidence>
<dbReference type="AlphaFoldDB" id="A0A7D4TYC7"/>
<dbReference type="InterPro" id="IPR021284">
    <property type="entry name" value="DUF2750"/>
</dbReference>
<accession>A0A7D4TYC7</accession>
<evidence type="ECO:0000313" key="2">
    <source>
        <dbReference type="Proteomes" id="UP000505355"/>
    </source>
</evidence>
<dbReference type="EMBL" id="CP054139">
    <property type="protein sequence ID" value="QKJ33135.1"/>
    <property type="molecule type" value="Genomic_DNA"/>
</dbReference>
<reference evidence="1 2" key="1">
    <citation type="submission" date="2020-05" db="EMBL/GenBank/DDBJ databases">
        <title>Mucilaginibacter mali sp. nov.</title>
        <authorList>
            <person name="Kim H.S."/>
            <person name="Lee K.C."/>
            <person name="Suh M.K."/>
            <person name="Kim J.-S."/>
            <person name="Han K.-I."/>
            <person name="Eom M.K."/>
            <person name="Shin Y.K."/>
            <person name="Lee J.-S."/>
        </authorList>
    </citation>
    <scope>NUCLEOTIDE SEQUENCE [LARGE SCALE GENOMIC DNA]</scope>
    <source>
        <strain evidence="1 2">G2-14</strain>
    </source>
</reference>
<dbReference type="Proteomes" id="UP000505355">
    <property type="component" value="Chromosome"/>
</dbReference>
<gene>
    <name evidence="1" type="ORF">HQ865_11550</name>
</gene>
<organism evidence="1 2">
    <name type="scientific">Mucilaginibacter mali</name>
    <dbReference type="NCBI Taxonomy" id="2740462"/>
    <lineage>
        <taxon>Bacteria</taxon>
        <taxon>Pseudomonadati</taxon>
        <taxon>Bacteroidota</taxon>
        <taxon>Sphingobacteriia</taxon>
        <taxon>Sphingobacteriales</taxon>
        <taxon>Sphingobacteriaceae</taxon>
        <taxon>Mucilaginibacter</taxon>
    </lineage>
</organism>
<protein>
    <submittedName>
        <fullName evidence="1">DUF2750 domain-containing protein</fullName>
    </submittedName>
</protein>
<name>A0A7D4TYC7_9SPHI</name>